<evidence type="ECO:0000313" key="2">
    <source>
        <dbReference type="EMBL" id="GAK44760.1"/>
    </source>
</evidence>
<keyword evidence="1" id="KW-0812">Transmembrane</keyword>
<keyword evidence="3" id="KW-1185">Reference proteome</keyword>
<dbReference type="AlphaFoldDB" id="A0A081B9P2"/>
<dbReference type="eggNOG" id="ENOG5032DV3">
    <property type="taxonomic scope" value="Bacteria"/>
</dbReference>
<dbReference type="RefSeq" id="WP_045444603.1">
    <property type="nucleotide sequence ID" value="NZ_BBIO01000005.1"/>
</dbReference>
<name>A0A081B9P2_9HYPH</name>
<comment type="caution">
    <text evidence="2">The sequence shown here is derived from an EMBL/GenBank/DDBJ whole genome shotgun (WGS) entry which is preliminary data.</text>
</comment>
<dbReference type="Proteomes" id="UP000028702">
    <property type="component" value="Unassembled WGS sequence"/>
</dbReference>
<sequence>MEKTIRFFAGLDLIVTGLFVLPLTARPLLDLIFWLHARFIAPEAAPEIGVTAMAFINIMGVIGVIWALARLKMPVALLARLDGAGRLVVAALLLWHIAGGLSPIFALFILTELAGAVFQLRPGFARSRTA</sequence>
<keyword evidence="1" id="KW-0472">Membrane</keyword>
<feature type="transmembrane region" description="Helical" evidence="1">
    <location>
        <begin position="7"/>
        <end position="28"/>
    </location>
</feature>
<dbReference type="STRING" id="1333998.M2A_1259"/>
<keyword evidence="1" id="KW-1133">Transmembrane helix</keyword>
<proteinExistence type="predicted"/>
<organism evidence="2 3">
    <name type="scientific">Tepidicaulis marinus</name>
    <dbReference type="NCBI Taxonomy" id="1333998"/>
    <lineage>
        <taxon>Bacteria</taxon>
        <taxon>Pseudomonadati</taxon>
        <taxon>Pseudomonadota</taxon>
        <taxon>Alphaproteobacteria</taxon>
        <taxon>Hyphomicrobiales</taxon>
        <taxon>Parvibaculaceae</taxon>
        <taxon>Tepidicaulis</taxon>
    </lineage>
</organism>
<feature type="transmembrane region" description="Helical" evidence="1">
    <location>
        <begin position="48"/>
        <end position="69"/>
    </location>
</feature>
<gene>
    <name evidence="2" type="ORF">M2A_1259</name>
</gene>
<reference evidence="2 3" key="1">
    <citation type="submission" date="2014-07" db="EMBL/GenBank/DDBJ databases">
        <title>Tepidicaulis marinum gen. nov., sp. nov., a novel marine bacterium denitrifying nitrate to nitrous oxide strictly under microaerobic conditions.</title>
        <authorList>
            <person name="Takeuchi M."/>
            <person name="Yamagishi T."/>
            <person name="Kamagata Y."/>
            <person name="Oshima K."/>
            <person name="Hattori M."/>
            <person name="Katayama T."/>
            <person name="Hanada S."/>
            <person name="Tamaki H."/>
            <person name="Marumo K."/>
            <person name="Maeda H."/>
            <person name="Nedachi M."/>
            <person name="Iwasaki W."/>
            <person name="Suwa Y."/>
            <person name="Sakata S."/>
        </authorList>
    </citation>
    <scope>NUCLEOTIDE SEQUENCE [LARGE SCALE GENOMIC DNA]</scope>
    <source>
        <strain evidence="2 3">MA2</strain>
    </source>
</reference>
<evidence type="ECO:0000256" key="1">
    <source>
        <dbReference type="SAM" id="Phobius"/>
    </source>
</evidence>
<accession>A0A081B9P2</accession>
<feature type="transmembrane region" description="Helical" evidence="1">
    <location>
        <begin position="81"/>
        <end position="98"/>
    </location>
</feature>
<evidence type="ECO:0000313" key="3">
    <source>
        <dbReference type="Proteomes" id="UP000028702"/>
    </source>
</evidence>
<protein>
    <submittedName>
        <fullName evidence="2">Conserved protein</fullName>
    </submittedName>
</protein>
<dbReference type="EMBL" id="BBIO01000005">
    <property type="protein sequence ID" value="GAK44760.1"/>
    <property type="molecule type" value="Genomic_DNA"/>
</dbReference>